<dbReference type="EMBL" id="JAVFHQ010000020">
    <property type="protein sequence ID" value="KAK4545358.1"/>
    <property type="molecule type" value="Genomic_DNA"/>
</dbReference>
<accession>A0AAV9JJM3</accession>
<evidence type="ECO:0000313" key="3">
    <source>
        <dbReference type="Proteomes" id="UP001324427"/>
    </source>
</evidence>
<sequence length="86" mass="9115">MKSIAFISLTLVASTAAALPPIKATSSASGGSNIFSIGADEGTTCFLMQDQCNAEEPYADISYPGYADLSTANLEWYQFVTSIFCE</sequence>
<name>A0AAV9JJM3_9PEZI</name>
<evidence type="ECO:0000313" key="2">
    <source>
        <dbReference type="EMBL" id="KAK4545358.1"/>
    </source>
</evidence>
<dbReference type="Proteomes" id="UP001324427">
    <property type="component" value="Unassembled WGS sequence"/>
</dbReference>
<comment type="caution">
    <text evidence="2">The sequence shown here is derived from an EMBL/GenBank/DDBJ whole genome shotgun (WGS) entry which is preliminary data.</text>
</comment>
<keyword evidence="3" id="KW-1185">Reference proteome</keyword>
<reference evidence="2 3" key="1">
    <citation type="submission" date="2021-11" db="EMBL/GenBank/DDBJ databases">
        <title>Black yeast isolated from Biological Soil Crust.</title>
        <authorList>
            <person name="Kurbessoian T."/>
        </authorList>
    </citation>
    <scope>NUCLEOTIDE SEQUENCE [LARGE SCALE GENOMIC DNA]</scope>
    <source>
        <strain evidence="2 3">CCFEE 5522</strain>
    </source>
</reference>
<organism evidence="2 3">
    <name type="scientific">Oleoguttula mirabilis</name>
    <dbReference type="NCBI Taxonomy" id="1507867"/>
    <lineage>
        <taxon>Eukaryota</taxon>
        <taxon>Fungi</taxon>
        <taxon>Dikarya</taxon>
        <taxon>Ascomycota</taxon>
        <taxon>Pezizomycotina</taxon>
        <taxon>Dothideomycetes</taxon>
        <taxon>Dothideomycetidae</taxon>
        <taxon>Mycosphaerellales</taxon>
        <taxon>Teratosphaeriaceae</taxon>
        <taxon>Oleoguttula</taxon>
    </lineage>
</organism>
<proteinExistence type="predicted"/>
<feature type="chain" id="PRO_5043429376" evidence="1">
    <location>
        <begin position="18"/>
        <end position="86"/>
    </location>
</feature>
<feature type="signal peptide" evidence="1">
    <location>
        <begin position="1"/>
        <end position="17"/>
    </location>
</feature>
<gene>
    <name evidence="2" type="ORF">LTR36_003538</name>
</gene>
<protein>
    <submittedName>
        <fullName evidence="2">Uncharacterized protein</fullName>
    </submittedName>
</protein>
<keyword evidence="1" id="KW-0732">Signal</keyword>
<evidence type="ECO:0000256" key="1">
    <source>
        <dbReference type="SAM" id="SignalP"/>
    </source>
</evidence>
<dbReference type="AlphaFoldDB" id="A0AAV9JJM3"/>